<protein>
    <submittedName>
        <fullName evidence="6">N-6 DNA methylase</fullName>
    </submittedName>
</protein>
<evidence type="ECO:0000259" key="5">
    <source>
        <dbReference type="Pfam" id="PF02384"/>
    </source>
</evidence>
<dbReference type="InterPro" id="IPR050953">
    <property type="entry name" value="N4_N6_ade-DNA_methylase"/>
</dbReference>
<dbReference type="RefSeq" id="WP_191189222.1">
    <property type="nucleotide sequence ID" value="NZ_JACWMY010000005.1"/>
</dbReference>
<keyword evidence="3" id="KW-0808">Transferase</keyword>
<dbReference type="GO" id="GO:0008168">
    <property type="term" value="F:methyltransferase activity"/>
    <property type="evidence" value="ECO:0007669"/>
    <property type="project" value="UniProtKB-KW"/>
</dbReference>
<keyword evidence="7" id="KW-1185">Reference proteome</keyword>
<dbReference type="SUPFAM" id="SSF53335">
    <property type="entry name" value="S-adenosyl-L-methionine-dependent methyltransferases"/>
    <property type="match status" value="1"/>
</dbReference>
<evidence type="ECO:0000313" key="6">
    <source>
        <dbReference type="EMBL" id="MBD1364563.1"/>
    </source>
</evidence>
<proteinExistence type="inferred from homology"/>
<organism evidence="6 7">
    <name type="scientific">Mucilaginibacter pankratovii</name>
    <dbReference type="NCBI Taxonomy" id="2772110"/>
    <lineage>
        <taxon>Bacteria</taxon>
        <taxon>Pseudomonadati</taxon>
        <taxon>Bacteroidota</taxon>
        <taxon>Sphingobacteriia</taxon>
        <taxon>Sphingobacteriales</taxon>
        <taxon>Sphingobacteriaceae</taxon>
        <taxon>Mucilaginibacter</taxon>
    </lineage>
</organism>
<reference evidence="6 7" key="1">
    <citation type="submission" date="2020-09" db="EMBL/GenBank/DDBJ databases">
        <title>Novel species of Mucilaginibacter isolated from a glacier on the Tibetan Plateau.</title>
        <authorList>
            <person name="Liu Q."/>
            <person name="Xin Y.-H."/>
        </authorList>
    </citation>
    <scope>NUCLEOTIDE SEQUENCE [LARGE SCALE GENOMIC DNA]</scope>
    <source>
        <strain evidence="6 7">ZT4R22</strain>
    </source>
</reference>
<accession>A0ABR7WQW9</accession>
<evidence type="ECO:0000256" key="1">
    <source>
        <dbReference type="ARBA" id="ARBA00006594"/>
    </source>
</evidence>
<comment type="caution">
    <text evidence="6">The sequence shown here is derived from an EMBL/GenBank/DDBJ whole genome shotgun (WGS) entry which is preliminary data.</text>
</comment>
<dbReference type="PANTHER" id="PTHR33841">
    <property type="entry name" value="DNA METHYLTRANSFERASE YEEA-RELATED"/>
    <property type="match status" value="1"/>
</dbReference>
<dbReference type="EMBL" id="JACWMY010000005">
    <property type="protein sequence ID" value="MBD1364563.1"/>
    <property type="molecule type" value="Genomic_DNA"/>
</dbReference>
<evidence type="ECO:0000256" key="3">
    <source>
        <dbReference type="ARBA" id="ARBA00022679"/>
    </source>
</evidence>
<keyword evidence="2 6" id="KW-0489">Methyltransferase</keyword>
<feature type="domain" description="DNA methylase adenine-specific" evidence="5">
    <location>
        <begin position="331"/>
        <end position="568"/>
    </location>
</feature>
<dbReference type="InterPro" id="IPR003356">
    <property type="entry name" value="DNA_methylase_A-5"/>
</dbReference>
<dbReference type="PRINTS" id="PR00507">
    <property type="entry name" value="N12N6MTFRASE"/>
</dbReference>
<evidence type="ECO:0000313" key="7">
    <source>
        <dbReference type="Proteomes" id="UP000606600"/>
    </source>
</evidence>
<gene>
    <name evidence="6" type="ORF">IDJ77_12155</name>
</gene>
<evidence type="ECO:0000256" key="2">
    <source>
        <dbReference type="ARBA" id="ARBA00022603"/>
    </source>
</evidence>
<name>A0ABR7WQW9_9SPHI</name>
<dbReference type="GO" id="GO:0032259">
    <property type="term" value="P:methylation"/>
    <property type="evidence" value="ECO:0007669"/>
    <property type="project" value="UniProtKB-KW"/>
</dbReference>
<evidence type="ECO:0000256" key="4">
    <source>
        <dbReference type="ARBA" id="ARBA00022691"/>
    </source>
</evidence>
<comment type="similarity">
    <text evidence="1">Belongs to the N(4)/N(6)-methyltransferase family.</text>
</comment>
<dbReference type="Gene3D" id="3.40.50.150">
    <property type="entry name" value="Vaccinia Virus protein VP39"/>
    <property type="match status" value="1"/>
</dbReference>
<dbReference type="InterPro" id="IPR029063">
    <property type="entry name" value="SAM-dependent_MTases_sf"/>
</dbReference>
<sequence>MRNTTASYNERSWAIDLIGHIKSLATANNRSIKDAGGEQTIRVDGGSLFPDVLLFGDRETARILQGWELKMPDTSISDREFRENAEIKANALGLDSFILWNVTQAHLYVRSRTTGIFERSHTWNTLADITTRSTVLQNRARWESLATEIFNFLNDLFDRGELEGRPFVEAYRSGGVTSLILENSAEVKDAIVDTMRRNSTFRSNVIVWWNNYRAEYGGEDKEQVLAKAVISNWIGKLIFAHILRETDIRAQSVSTIDDETTPVQALDIFRRLSEDCNFWTIFSDSLGLSEITPHAWDQLKQFNRLLSDLRLGAVDQAQLSGILEATVEVATRKLRGQYPTPIELARLLVQICMRNVVDDRVLDPCCGSGTIVRAALELKLASAVSPENGARSVFAGDQDPQAVQIATFALAKPGLMHVPLRIFQKDAFTLRSDTVIEFRNPSTGQLFSETLGQFEAITSNLPFVAQAGRDQYGNALRDIVQRMGMANFSKRADVAAYLPFSLHSLLTDNGRLGIIITNAWLGTDWGDDFYNLLGRYYDLKCVITSGAGRWFNNSEVVTNMLIMDKKINPEQESGDIKYIVLTRPLEAISDEAAVQLLAAQIELGQTQIDSLIVRSVSPEQIARFRVLGLGGNAQFVNCNWILDIPLVPLRTIFNVKRGERRGKNELFYPRAGHGIEPDYIRPLAKSPSDFVRLSMPAAKEAFCCSRTEAELTELGHTGALNWISRFNTLENITKLSKAGRLWYEMDTDELSDLVMFINFGDRLFVGRVDPPAFCDQRLVPLTPIDAVDTEIYHAIMNSAVSMFILEGMGFGRGLGALDLSSDRIKQYMHVLDISVLSSDAIQAIKDSFQPLTNRAIMSSVADELEQADRIAFDDAVLSAFNLTVSRQVIYDSLLTLVEIRSTARP</sequence>
<keyword evidence="4" id="KW-0949">S-adenosyl-L-methionine</keyword>
<dbReference type="Pfam" id="PF02384">
    <property type="entry name" value="N6_Mtase"/>
    <property type="match status" value="1"/>
</dbReference>
<dbReference type="Proteomes" id="UP000606600">
    <property type="component" value="Unassembled WGS sequence"/>
</dbReference>
<dbReference type="PANTHER" id="PTHR33841:SF5">
    <property type="entry name" value="DNA METHYLASE (MODIFICATION METHYLASE) (METHYLTRANSFERASE)-RELATED"/>
    <property type="match status" value="1"/>
</dbReference>